<keyword evidence="7" id="KW-0436">Ligase</keyword>
<feature type="domain" description="O-antigen ligase-related" evidence="6">
    <location>
        <begin position="217"/>
        <end position="378"/>
    </location>
</feature>
<name>A0A562YHI3_9FLAO</name>
<comment type="caution">
    <text evidence="7">The sequence shown here is derived from an EMBL/GenBank/DDBJ whole genome shotgun (WGS) entry which is preliminary data.</text>
</comment>
<evidence type="ECO:0000313" key="8">
    <source>
        <dbReference type="Proteomes" id="UP000295814"/>
    </source>
</evidence>
<dbReference type="InterPro" id="IPR051533">
    <property type="entry name" value="WaaL-like"/>
</dbReference>
<gene>
    <name evidence="7" type="ORF">E1J38_004195</name>
</gene>
<evidence type="ECO:0000256" key="2">
    <source>
        <dbReference type="ARBA" id="ARBA00022692"/>
    </source>
</evidence>
<evidence type="ECO:0000313" key="7">
    <source>
        <dbReference type="EMBL" id="TWO33984.1"/>
    </source>
</evidence>
<protein>
    <submittedName>
        <fullName evidence="7">O-antigen ligase family protein</fullName>
    </submittedName>
</protein>
<accession>A0A562YHI3</accession>
<feature type="transmembrane region" description="Helical" evidence="5">
    <location>
        <begin position="83"/>
        <end position="103"/>
    </location>
</feature>
<dbReference type="InterPro" id="IPR007016">
    <property type="entry name" value="O-antigen_ligase-rel_domated"/>
</dbReference>
<dbReference type="GO" id="GO:0016874">
    <property type="term" value="F:ligase activity"/>
    <property type="evidence" value="ECO:0007669"/>
    <property type="project" value="UniProtKB-KW"/>
</dbReference>
<feature type="transmembrane region" description="Helical" evidence="5">
    <location>
        <begin position="184"/>
        <end position="202"/>
    </location>
</feature>
<evidence type="ECO:0000256" key="5">
    <source>
        <dbReference type="SAM" id="Phobius"/>
    </source>
</evidence>
<dbReference type="PANTHER" id="PTHR37422:SF13">
    <property type="entry name" value="LIPOPOLYSACCHARIDE BIOSYNTHESIS PROTEIN PA4999-RELATED"/>
    <property type="match status" value="1"/>
</dbReference>
<dbReference type="OrthoDB" id="1631746at2"/>
<proteinExistence type="predicted"/>
<feature type="transmembrane region" description="Helical" evidence="5">
    <location>
        <begin position="12"/>
        <end position="28"/>
    </location>
</feature>
<feature type="transmembrane region" description="Helical" evidence="5">
    <location>
        <begin position="394"/>
        <end position="410"/>
    </location>
</feature>
<organism evidence="7 8">
    <name type="scientific">Seonamhaeicola sediminis</name>
    <dbReference type="NCBI Taxonomy" id="2528206"/>
    <lineage>
        <taxon>Bacteria</taxon>
        <taxon>Pseudomonadati</taxon>
        <taxon>Bacteroidota</taxon>
        <taxon>Flavobacteriia</taxon>
        <taxon>Flavobacteriales</taxon>
        <taxon>Flavobacteriaceae</taxon>
    </lineage>
</organism>
<evidence type="ECO:0000256" key="3">
    <source>
        <dbReference type="ARBA" id="ARBA00022989"/>
    </source>
</evidence>
<feature type="transmembrane region" description="Helical" evidence="5">
    <location>
        <begin position="255"/>
        <end position="275"/>
    </location>
</feature>
<keyword evidence="4 5" id="KW-0472">Membrane</keyword>
<feature type="transmembrane region" description="Helical" evidence="5">
    <location>
        <begin position="232"/>
        <end position="248"/>
    </location>
</feature>
<dbReference type="Proteomes" id="UP000295814">
    <property type="component" value="Unassembled WGS sequence"/>
</dbReference>
<dbReference type="GO" id="GO:0016020">
    <property type="term" value="C:membrane"/>
    <property type="evidence" value="ECO:0007669"/>
    <property type="project" value="UniProtKB-SubCell"/>
</dbReference>
<dbReference type="RefSeq" id="WP_133355692.1">
    <property type="nucleotide sequence ID" value="NZ_SMZJ02000002.1"/>
</dbReference>
<evidence type="ECO:0000256" key="4">
    <source>
        <dbReference type="ARBA" id="ARBA00023136"/>
    </source>
</evidence>
<feature type="transmembrane region" description="Helical" evidence="5">
    <location>
        <begin position="115"/>
        <end position="133"/>
    </location>
</feature>
<comment type="subcellular location">
    <subcellularLocation>
        <location evidence="1">Membrane</location>
        <topology evidence="1">Multi-pass membrane protein</topology>
    </subcellularLocation>
</comment>
<sequence>MNNLLKNDVKEKSLLIIGIAVFAFPVFRNAVQSISILLFIGFSLILFCKRLKFTKQHLFGLIIVTIWVIYLCITLIYSDDFDYGFILAQRYINILVIPIIFVLFVPKLLFKKQHYFYLSFIVSNVIFIFFIYYKAITVAENTCYPEIYYENIFDKLKFLLSKPNYIIFSCYENEVQHSLFVHRVYNSMNFLFSIILLIELIIKRHFKSLLFYVFSILAFFVFFFLLYRQLSIVNIILAITLIPCYLMLSMPNRKLGFLIIGVLMVFSLIMLGLGLKENQVTKKYVIPVLNLVKKTFTGEGDANVDERYEINQASFNLIKQRPVFGHGIGDVQNKLNNYYKDHQTESNSFKLALIKNLNSHNNYSFLILSGGFVLFGLYCINIIFCLYKSFILKHWLYVTFLLIISLNLISENMYSRIHGALFYALFNALFLADILKYKK</sequence>
<evidence type="ECO:0000256" key="1">
    <source>
        <dbReference type="ARBA" id="ARBA00004141"/>
    </source>
</evidence>
<feature type="transmembrane region" description="Helical" evidence="5">
    <location>
        <begin position="209"/>
        <end position="226"/>
    </location>
</feature>
<feature type="transmembrane region" description="Helical" evidence="5">
    <location>
        <begin position="363"/>
        <end position="387"/>
    </location>
</feature>
<dbReference type="AlphaFoldDB" id="A0A562YHI3"/>
<feature type="transmembrane region" description="Helical" evidence="5">
    <location>
        <begin position="58"/>
        <end position="77"/>
    </location>
</feature>
<feature type="transmembrane region" description="Helical" evidence="5">
    <location>
        <begin position="416"/>
        <end position="435"/>
    </location>
</feature>
<reference evidence="7 8" key="1">
    <citation type="submission" date="2019-07" db="EMBL/GenBank/DDBJ databases">
        <title>Seonamhaeicola sp. W255 draft genome.</title>
        <authorList>
            <person name="Zhang X.-Y."/>
            <person name="Zhang R."/>
            <person name="Zhong Y.-L."/>
            <person name="Du Z.-J."/>
        </authorList>
    </citation>
    <scope>NUCLEOTIDE SEQUENCE [LARGE SCALE GENOMIC DNA]</scope>
    <source>
        <strain evidence="7 8">W255</strain>
    </source>
</reference>
<dbReference type="PANTHER" id="PTHR37422">
    <property type="entry name" value="TEICHURONIC ACID BIOSYNTHESIS PROTEIN TUAE"/>
    <property type="match status" value="1"/>
</dbReference>
<dbReference type="Pfam" id="PF04932">
    <property type="entry name" value="Wzy_C"/>
    <property type="match status" value="1"/>
</dbReference>
<keyword evidence="8" id="KW-1185">Reference proteome</keyword>
<dbReference type="EMBL" id="SMZJ02000002">
    <property type="protein sequence ID" value="TWO33984.1"/>
    <property type="molecule type" value="Genomic_DNA"/>
</dbReference>
<evidence type="ECO:0000259" key="6">
    <source>
        <dbReference type="Pfam" id="PF04932"/>
    </source>
</evidence>
<keyword evidence="3 5" id="KW-1133">Transmembrane helix</keyword>
<keyword evidence="2 5" id="KW-0812">Transmembrane</keyword>